<keyword evidence="1" id="KW-0378">Hydrolase</keyword>
<dbReference type="REBASE" id="405744">
    <property type="entry name" value="Mca12877IIP"/>
</dbReference>
<dbReference type="InterPro" id="IPR019069">
    <property type="entry name" value="Restrct_endonuc_II_ScaI"/>
</dbReference>
<evidence type="ECO:0000313" key="2">
    <source>
        <dbReference type="Proteomes" id="UP000254065"/>
    </source>
</evidence>
<accession>A0A378QVX6</accession>
<keyword evidence="1" id="KW-0255">Endonuclease</keyword>
<keyword evidence="1" id="KW-0540">Nuclease</keyword>
<dbReference type="EMBL" id="UGQB01000004">
    <property type="protein sequence ID" value="STZ07134.1"/>
    <property type="molecule type" value="Genomic_DNA"/>
</dbReference>
<name>A0A378QVX6_9GAMM</name>
<dbReference type="AlphaFoldDB" id="A0A378QVX6"/>
<gene>
    <name evidence="1" type="ORF">NCTC12877_00089</name>
</gene>
<dbReference type="GO" id="GO:0004519">
    <property type="term" value="F:endonuclease activity"/>
    <property type="evidence" value="ECO:0007669"/>
    <property type="project" value="UniProtKB-KW"/>
</dbReference>
<protein>
    <submittedName>
        <fullName evidence="1">ScaI restriction endonuclease</fullName>
    </submittedName>
</protein>
<dbReference type="Pfam" id="PF09569">
    <property type="entry name" value="RE_ScaI"/>
    <property type="match status" value="1"/>
</dbReference>
<dbReference type="RefSeq" id="WP_084137768.1">
    <property type="nucleotide sequence ID" value="NZ_UGQB01000004.1"/>
</dbReference>
<reference evidence="1 2" key="1">
    <citation type="submission" date="2018-06" db="EMBL/GenBank/DDBJ databases">
        <authorList>
            <consortium name="Pathogen Informatics"/>
            <person name="Doyle S."/>
        </authorList>
    </citation>
    <scope>NUCLEOTIDE SEQUENCE [LARGE SCALE GENOMIC DNA]</scope>
    <source>
        <strain evidence="1 2">NCTC12877</strain>
    </source>
</reference>
<evidence type="ECO:0000313" key="1">
    <source>
        <dbReference type="EMBL" id="STZ07134.1"/>
    </source>
</evidence>
<proteinExistence type="predicted"/>
<dbReference type="OrthoDB" id="9149263at2"/>
<sequence length="243" mass="28289">MSPYANQPMSNWPNITQNLIDSYPLKQSEILEIAIIAWQQVWDTVIGNQISLQEFDLPATIVGYFFQKLFANELERKYPKQWRGELNKNDKDLVYIENSHFSTEMKTSGQMGYCLYGNRSYNQRVDRSLDTKDKSGFYITLNFYHKRMTCLRIGWIDQDDWIPQSSQTGQAATLKPEVYQYKMQVIGGSYIKETPVAMLKGVGSTTLSLLEENKIFTFYDLKSYNGDNKKIIKLRDNNYENLG</sequence>
<dbReference type="Proteomes" id="UP000254065">
    <property type="component" value="Unassembled WGS sequence"/>
</dbReference>
<organism evidence="1 2">
    <name type="scientific">Moraxella caprae</name>
    <dbReference type="NCBI Taxonomy" id="90240"/>
    <lineage>
        <taxon>Bacteria</taxon>
        <taxon>Pseudomonadati</taxon>
        <taxon>Pseudomonadota</taxon>
        <taxon>Gammaproteobacteria</taxon>
        <taxon>Moraxellales</taxon>
        <taxon>Moraxellaceae</taxon>
        <taxon>Moraxella</taxon>
    </lineage>
</organism>
<keyword evidence="2" id="KW-1185">Reference proteome</keyword>